<dbReference type="PROSITE" id="PS51781">
    <property type="entry name" value="SH3B"/>
    <property type="match status" value="2"/>
</dbReference>
<dbReference type="InterPro" id="IPR003646">
    <property type="entry name" value="SH3-like_bac-type"/>
</dbReference>
<dbReference type="PANTHER" id="PTHR34408:SF1">
    <property type="entry name" value="GLYCOSYL HYDROLASE FAMILY 19 DOMAIN-CONTAINING PROTEIN HI_1415"/>
    <property type="match status" value="1"/>
</dbReference>
<dbReference type="AlphaFoldDB" id="A0A7Z2VF68"/>
<reference evidence="3 4" key="1">
    <citation type="submission" date="2020-04" db="EMBL/GenBank/DDBJ databases">
        <title>Genome sequencing of novel species.</title>
        <authorList>
            <person name="Heo J."/>
            <person name="Kim S.-J."/>
            <person name="Kim J.-S."/>
            <person name="Hong S.-B."/>
            <person name="Kwon S.-W."/>
        </authorList>
    </citation>
    <scope>NUCLEOTIDE SEQUENCE [LARGE SCALE GENOMIC DNA]</scope>
    <source>
        <strain evidence="3 4">MFER-1</strain>
    </source>
</reference>
<dbReference type="InterPro" id="IPR010897">
    <property type="entry name" value="Spore_II_P"/>
</dbReference>
<evidence type="ECO:0000313" key="4">
    <source>
        <dbReference type="Proteomes" id="UP000502248"/>
    </source>
</evidence>
<evidence type="ECO:0000313" key="3">
    <source>
        <dbReference type="EMBL" id="QJD82093.1"/>
    </source>
</evidence>
<feature type="chain" id="PRO_5031237484" evidence="1">
    <location>
        <begin position="25"/>
        <end position="430"/>
    </location>
</feature>
<accession>A0A7Z2VF68</accession>
<dbReference type="EMBL" id="CP051680">
    <property type="protein sequence ID" value="QJD82093.1"/>
    <property type="molecule type" value="Genomic_DNA"/>
</dbReference>
<dbReference type="Gene3D" id="3.40.630.40">
    <property type="entry name" value="Zn-dependent exopeptidases"/>
    <property type="match status" value="1"/>
</dbReference>
<dbReference type="Pfam" id="PF07454">
    <property type="entry name" value="SpoIIP"/>
    <property type="match status" value="1"/>
</dbReference>
<keyword evidence="1" id="KW-0732">Signal</keyword>
<keyword evidence="4" id="KW-1185">Reference proteome</keyword>
<sequence>MRYMLLSGALLLIWQLGTADVAHGAVQSVNKVDNRIGLIEQNDNSLREEAIVRIVDVTNLRSGAGIDYEIVGKAKPGETYPVLGSTGEWYYVSLPDGGTAYVAGWVVNAGAGVSGNLCTPGNLTRTNLEVITDKDAFVRFDDNTNLRNGPGLEFDIVAKAKTGDAFPVVGSEGEWIIVQLPEGATAYVAGWVVKIESPGRSTETNQQQCKSADSGVYIYHTHNLESWKNVASQTRGSSVDDPEVNITLVGAQISEQLKAKGIVTTVAKDDFANNLKVKKLSYTKSYSESRKAVDKARAENPKLQYFFDIHRDSDVPRSKTTATIGKKSYARILFVIGTGHANHQENKKFAEALNALLNKKYPGLSRGILLKSAHQGNGEYNQSVSSGSLLLEIGGVNNTLEESLLTAKAFADVFAEYYASAKPIGKKETY</sequence>
<dbReference type="PANTHER" id="PTHR34408">
    <property type="entry name" value="FAMILY PROTEIN, PUTATIVE-RELATED"/>
    <property type="match status" value="1"/>
</dbReference>
<dbReference type="SUPFAM" id="SSF53187">
    <property type="entry name" value="Zn-dependent exopeptidases"/>
    <property type="match status" value="1"/>
</dbReference>
<feature type="domain" description="SH3b" evidence="2">
    <location>
        <begin position="133"/>
        <end position="196"/>
    </location>
</feature>
<organism evidence="3 4">
    <name type="scientific">Cohnella herbarum</name>
    <dbReference type="NCBI Taxonomy" id="2728023"/>
    <lineage>
        <taxon>Bacteria</taxon>
        <taxon>Bacillati</taxon>
        <taxon>Bacillota</taxon>
        <taxon>Bacilli</taxon>
        <taxon>Bacillales</taxon>
        <taxon>Paenibacillaceae</taxon>
        <taxon>Cohnella</taxon>
    </lineage>
</organism>
<feature type="signal peptide" evidence="1">
    <location>
        <begin position="1"/>
        <end position="24"/>
    </location>
</feature>
<protein>
    <submittedName>
        <fullName evidence="3">SH3 domain-containing protein</fullName>
    </submittedName>
</protein>
<dbReference type="NCBIfam" id="TIGR02867">
    <property type="entry name" value="spore_II_P"/>
    <property type="match status" value="1"/>
</dbReference>
<dbReference type="SMART" id="SM00287">
    <property type="entry name" value="SH3b"/>
    <property type="match status" value="2"/>
</dbReference>
<proteinExistence type="predicted"/>
<dbReference type="InterPro" id="IPR052354">
    <property type="entry name" value="Cell_Wall_Dynamics_Protein"/>
</dbReference>
<evidence type="ECO:0000256" key="1">
    <source>
        <dbReference type="SAM" id="SignalP"/>
    </source>
</evidence>
<dbReference type="Pfam" id="PF08239">
    <property type="entry name" value="SH3_3"/>
    <property type="match status" value="2"/>
</dbReference>
<evidence type="ECO:0000259" key="2">
    <source>
        <dbReference type="PROSITE" id="PS51781"/>
    </source>
</evidence>
<name>A0A7Z2VF68_9BACL</name>
<gene>
    <name evidence="3" type="ORF">HH215_02140</name>
</gene>
<feature type="domain" description="SH3b" evidence="2">
    <location>
        <begin position="47"/>
        <end position="110"/>
    </location>
</feature>
<dbReference type="KEGG" id="cheb:HH215_02140"/>
<dbReference type="Gene3D" id="2.30.30.40">
    <property type="entry name" value="SH3 Domains"/>
    <property type="match status" value="2"/>
</dbReference>
<dbReference type="Proteomes" id="UP000502248">
    <property type="component" value="Chromosome"/>
</dbReference>